<keyword evidence="2" id="KW-0812">Transmembrane</keyword>
<evidence type="ECO:0000256" key="2">
    <source>
        <dbReference type="SAM" id="Phobius"/>
    </source>
</evidence>
<protein>
    <recommendedName>
        <fullName evidence="4">ATP-binding protein</fullName>
    </recommendedName>
</protein>
<dbReference type="PANTHER" id="PTHR30121">
    <property type="entry name" value="UNCHARACTERIZED PROTEIN YJGR-RELATED"/>
    <property type="match status" value="1"/>
</dbReference>
<dbReference type="RefSeq" id="WP_017474151.1">
    <property type="nucleotide sequence ID" value="NZ_JARRUA010000024.1"/>
</dbReference>
<evidence type="ECO:0008006" key="4">
    <source>
        <dbReference type="Google" id="ProtNLM"/>
    </source>
</evidence>
<keyword evidence="3" id="KW-0614">Plasmid</keyword>
<accession>A0A2I7ZJK4</accession>
<name>A0A2I7ZJK4_9BACI</name>
<keyword evidence="2" id="KW-1133">Transmembrane helix</keyword>
<evidence type="ECO:0000313" key="3">
    <source>
        <dbReference type="EMBL" id="AUS92810.1"/>
    </source>
</evidence>
<feature type="region of interest" description="Disordered" evidence="1">
    <location>
        <begin position="839"/>
        <end position="912"/>
    </location>
</feature>
<evidence type="ECO:0000256" key="1">
    <source>
        <dbReference type="SAM" id="MobiDB-lite"/>
    </source>
</evidence>
<dbReference type="Gene3D" id="3.40.50.300">
    <property type="entry name" value="P-loop containing nucleotide triphosphate hydrolases"/>
    <property type="match status" value="2"/>
</dbReference>
<dbReference type="InterPro" id="IPR051162">
    <property type="entry name" value="T4SS_component"/>
</dbReference>
<keyword evidence="2" id="KW-0472">Membrane</keyword>
<organism evidence="3">
    <name type="scientific">Bacillus glycinifermentans</name>
    <dbReference type="NCBI Taxonomy" id="1664069"/>
    <lineage>
        <taxon>Bacteria</taxon>
        <taxon>Bacillati</taxon>
        <taxon>Bacillota</taxon>
        <taxon>Bacilli</taxon>
        <taxon>Bacillales</taxon>
        <taxon>Bacillaceae</taxon>
        <taxon>Bacillus</taxon>
    </lineage>
</organism>
<dbReference type="SUPFAM" id="SSF52540">
    <property type="entry name" value="P-loop containing nucleoside triphosphate hydrolases"/>
    <property type="match status" value="1"/>
</dbReference>
<reference evidence="3" key="1">
    <citation type="submission" date="2017-09" db="EMBL/GenBank/DDBJ databases">
        <title>Sequences of three plasmids isolated from Bacillus glycinfermentans NCCP 15922.</title>
        <authorList>
            <person name="Yu W.-S."/>
            <person name="Do H.-N."/>
            <person name="Cheong H.-M."/>
            <person name="Hwang K.-J."/>
        </authorList>
    </citation>
    <scope>NUCLEOTIDE SEQUENCE</scope>
    <source>
        <strain evidence="3">KBN06P03352</strain>
        <plasmid evidence="3">unnamed1</plasmid>
    </source>
</reference>
<dbReference type="InterPro" id="IPR027417">
    <property type="entry name" value="P-loop_NTPase"/>
</dbReference>
<geneLocation type="plasmid" evidence="3">
    <name>unnamed1</name>
</geneLocation>
<dbReference type="CDD" id="cd00267">
    <property type="entry name" value="ABC_ATPase"/>
    <property type="match status" value="1"/>
</dbReference>
<sequence>MSVNRSKADEKLEEAIESFLTNWRVSLPVLGAGLVALAYWQCDKLLSYIPVQKITTIMQIWMHRLLLFLLIIAVLLIVRAVFVHYWNKNRFAYLQVLPHADDGVKPDTLGEMIRRLHGTKRKPLERLVFGKEWYTFLVHYERHESKGPRYVFYVGADRDKLRSLKHHISSLYSRAEFFEPESIRFPSPKGVGGRMKIRRKKLEANLSLARYQFDQLPGILNVMEPETWMQITFSANDGWKLRKQIVKAERSIKGDKSYRERTAFDQEEMKSYHSRFSGNEVAFDVLVSFASEYERGVPVIKDVGNAVASVMADVNELRYKRWRHSISFFPQRYPYRMVWTGSELANLLHLPHFNSSGLIEKLSDKIPHGSRSSQLLPSNVLSNPNGYPFGHLYHPIVENREVRVLPEILTFHWGLTGRTGSGKSTLLNQIFKSFTDEFINKEKAPGFSFIDPALETAEIILNHLLLAEKNGSKINWDKVHWINFKDSKHPPAMNLLHQMPGESDEFVSDQIMRIIRENNFSVAPQAERLLKKCIQTLVADKSKKHTILGVRPLLLRPKFLRAVLARLERDPKNQDLISFWYDEAPDLIDTSKHAILNRLDIFYSNDFLRRIFGQSSFAFPVRQWMDEGHIILFNFSGMSEEEIGLIGSYLTYLYYRIADRRPAKPLMHQFCIDEVQRVRASILPEIIAEMRKKGLSLGVSTQTMDKLDVPLQKALKNIAGNMFVCEQGQEGAKVAAEIFKVGTPSGKDVYTFSEAFLKNLPARRTAIKTKDIIDGREQTVFAVVDVPPLDRYKPDGTVAPYDDPAELAISTKWTMGKAKELESKNGLSIPEIDRHIQSYLNDGGDDEDQNESFIENDNEDSELKEKEDASQKEIFDLFSEEQERISKTEETPEKDAESDKNKLDKEWSFMNE</sequence>
<feature type="compositionally biased region" description="Acidic residues" evidence="1">
    <location>
        <begin position="843"/>
        <end position="860"/>
    </location>
</feature>
<feature type="transmembrane region" description="Helical" evidence="2">
    <location>
        <begin position="61"/>
        <end position="86"/>
    </location>
</feature>
<dbReference type="EMBL" id="MF996509">
    <property type="protein sequence ID" value="AUS92810.1"/>
    <property type="molecule type" value="Genomic_DNA"/>
</dbReference>
<dbReference type="PANTHER" id="PTHR30121:SF6">
    <property type="entry name" value="SLR6007 PROTEIN"/>
    <property type="match status" value="1"/>
</dbReference>
<dbReference type="AlphaFoldDB" id="A0A2I7ZJK4"/>
<proteinExistence type="predicted"/>
<feature type="compositionally biased region" description="Basic and acidic residues" evidence="1">
    <location>
        <begin position="861"/>
        <end position="912"/>
    </location>
</feature>